<dbReference type="HOGENOM" id="CLU_3390698_0_0_5"/>
<sequence length="32" mass="3918">MDAVAQDIRELRIERDRALLEVVRWHWASRIL</sequence>
<reference evidence="1 2" key="1">
    <citation type="journal article" date="2010" name="J. Bacteriol.">
        <title>Genome sequences of Pelagibaca bermudensis HTCC2601T and Maritimibacter alkaliphilus HTCC2654T, the type strains of two marine Roseobacter genera.</title>
        <authorList>
            <person name="Thrash J.C."/>
            <person name="Cho J.C."/>
            <person name="Ferriera S."/>
            <person name="Johnson J."/>
            <person name="Vergin K.L."/>
            <person name="Giovannoni S.J."/>
        </authorList>
    </citation>
    <scope>NUCLEOTIDE SEQUENCE [LARGE SCALE GENOMIC DNA]</scope>
    <source>
        <strain evidence="2">DSM 26914 / JCM 13377 / KCTC 12554 / HTCC2601</strain>
    </source>
</reference>
<dbReference type="Proteomes" id="UP000006230">
    <property type="component" value="Unassembled WGS sequence"/>
</dbReference>
<evidence type="ECO:0000313" key="1">
    <source>
        <dbReference type="EMBL" id="EAU48761.1"/>
    </source>
</evidence>
<dbReference type="AlphaFoldDB" id="Q0FVZ1"/>
<protein>
    <submittedName>
        <fullName evidence="1">Uncharacterized protein</fullName>
    </submittedName>
</protein>
<dbReference type="EMBL" id="AATQ01000001">
    <property type="protein sequence ID" value="EAU48761.1"/>
    <property type="molecule type" value="Genomic_DNA"/>
</dbReference>
<name>Q0FVZ1_SALBH</name>
<proteinExistence type="predicted"/>
<comment type="caution">
    <text evidence="1">The sequence shown here is derived from an EMBL/GenBank/DDBJ whole genome shotgun (WGS) entry which is preliminary data.</text>
</comment>
<gene>
    <name evidence="1" type="ORF">R2601_04273</name>
</gene>
<keyword evidence="2" id="KW-1185">Reference proteome</keyword>
<organism evidence="1 2">
    <name type="scientific">Salipiger bermudensis (strain DSM 26914 / JCM 13377 / KCTC 12554 / HTCC2601)</name>
    <name type="common">Pelagibaca bermudensis</name>
    <dbReference type="NCBI Taxonomy" id="314265"/>
    <lineage>
        <taxon>Bacteria</taxon>
        <taxon>Pseudomonadati</taxon>
        <taxon>Pseudomonadota</taxon>
        <taxon>Alphaproteobacteria</taxon>
        <taxon>Rhodobacterales</taxon>
        <taxon>Roseobacteraceae</taxon>
        <taxon>Salipiger</taxon>
    </lineage>
</organism>
<accession>Q0FVZ1</accession>
<evidence type="ECO:0000313" key="2">
    <source>
        <dbReference type="Proteomes" id="UP000006230"/>
    </source>
</evidence>